<protein>
    <recommendedName>
        <fullName evidence="1">CYTH domain-containing protein</fullName>
    </recommendedName>
</protein>
<comment type="caution">
    <text evidence="2">The sequence shown here is derived from an EMBL/GenBank/DDBJ whole genome shotgun (WGS) entry which is preliminary data.</text>
</comment>
<organism evidence="2 3">
    <name type="scientific">Candidatus Taylorbacteria bacterium RIFCSPHIGHO2_02_49_25</name>
    <dbReference type="NCBI Taxonomy" id="1802305"/>
    <lineage>
        <taxon>Bacteria</taxon>
        <taxon>Candidatus Tayloriibacteriota</taxon>
    </lineage>
</organism>
<dbReference type="SUPFAM" id="SSF55154">
    <property type="entry name" value="CYTH-like phosphatases"/>
    <property type="match status" value="1"/>
</dbReference>
<reference evidence="2 3" key="1">
    <citation type="journal article" date="2016" name="Nat. Commun.">
        <title>Thousands of microbial genomes shed light on interconnected biogeochemical processes in an aquifer system.</title>
        <authorList>
            <person name="Anantharaman K."/>
            <person name="Brown C.T."/>
            <person name="Hug L.A."/>
            <person name="Sharon I."/>
            <person name="Castelle C.J."/>
            <person name="Probst A.J."/>
            <person name="Thomas B.C."/>
            <person name="Singh A."/>
            <person name="Wilkins M.J."/>
            <person name="Karaoz U."/>
            <person name="Brodie E.L."/>
            <person name="Williams K.H."/>
            <person name="Hubbard S.S."/>
            <person name="Banfield J.F."/>
        </authorList>
    </citation>
    <scope>NUCLEOTIDE SEQUENCE [LARGE SCALE GENOMIC DNA]</scope>
</reference>
<dbReference type="EMBL" id="MHRJ01000025">
    <property type="protein sequence ID" value="OHA22477.1"/>
    <property type="molecule type" value="Genomic_DNA"/>
</dbReference>
<name>A0A1G2MF34_9BACT</name>
<evidence type="ECO:0000313" key="2">
    <source>
        <dbReference type="EMBL" id="OHA22477.1"/>
    </source>
</evidence>
<accession>A0A1G2MF34</accession>
<feature type="domain" description="CYTH" evidence="1">
    <location>
        <begin position="1"/>
        <end position="207"/>
    </location>
</feature>
<dbReference type="Gene3D" id="2.40.320.10">
    <property type="entry name" value="Hypothetical Protein Pfu-838710-001"/>
    <property type="match status" value="1"/>
</dbReference>
<evidence type="ECO:0000259" key="1">
    <source>
        <dbReference type="PROSITE" id="PS51707"/>
    </source>
</evidence>
<dbReference type="InterPro" id="IPR033469">
    <property type="entry name" value="CYTH-like_dom_sf"/>
</dbReference>
<evidence type="ECO:0000313" key="3">
    <source>
        <dbReference type="Proteomes" id="UP000176493"/>
    </source>
</evidence>
<sequence>MFEIEIKSLLGNKERAETLRKKLMEKKARVLGKHSQLNHYFIVPEDHAKLQAAIIPFLDEQSGKLLQKILSDGTKISLRTRQADGKVLLVAKASVGDDTSANGVSRIEIEAPVNKTLDELDRLLLSAGVSYEAKWSREREEYVLGDLLISIDKNAGYGYLAEFEKQVARESDTAKAKEEILRFMAEVGAEELPQERLERMFKFYNEHWQEYYGTERVFVVE</sequence>
<dbReference type="Proteomes" id="UP000176493">
    <property type="component" value="Unassembled WGS sequence"/>
</dbReference>
<gene>
    <name evidence="2" type="ORF">A2W52_00615</name>
</gene>
<dbReference type="PROSITE" id="PS51707">
    <property type="entry name" value="CYTH"/>
    <property type="match status" value="1"/>
</dbReference>
<proteinExistence type="predicted"/>
<dbReference type="AlphaFoldDB" id="A0A1G2MF34"/>
<dbReference type="InterPro" id="IPR023577">
    <property type="entry name" value="CYTH_domain"/>
</dbReference>